<organism evidence="4 5">
    <name type="scientific">Tetragonisca angustula</name>
    <dbReference type="NCBI Taxonomy" id="166442"/>
    <lineage>
        <taxon>Eukaryota</taxon>
        <taxon>Metazoa</taxon>
        <taxon>Ecdysozoa</taxon>
        <taxon>Arthropoda</taxon>
        <taxon>Hexapoda</taxon>
        <taxon>Insecta</taxon>
        <taxon>Pterygota</taxon>
        <taxon>Neoptera</taxon>
        <taxon>Endopterygota</taxon>
        <taxon>Hymenoptera</taxon>
        <taxon>Apocrita</taxon>
        <taxon>Aculeata</taxon>
        <taxon>Apoidea</taxon>
        <taxon>Anthophila</taxon>
        <taxon>Apidae</taxon>
        <taxon>Tetragonisca</taxon>
    </lineage>
</organism>
<sequence>MRWMTRYFTLPILLSLSLTSVSIAVLYVLYKKDEEDIKSGRSHVEISKMYTTEYKVPRQFVPAIIGRGGSMIKDIQNKTGTQIHFKEENIECTDRICTIKGGYEAIHLAEEMIKSIIENQPIIETYEMFIPQKVCGKIIGKGGEVIQQIQISSGAKIMIEHACGPYDSNFESKTIIKGTTKQITAALAQIQDKVREEKEARAKIEASSATRLPRGKLSPRNTLNISEQVQSTESLPVSDGLMEVYVSAMENPSQFWVQIVGPGTTALDKLVSEMNTYYDNEENYEMHRLKNITIGQMVAARFSFNKQWYRAEIISTPENDQCEIFFVDYGDHEVVNLDSVLELRTDFLRLRLQAVECSMANIKPPKNEWTSDECDFFADLTWLGEWKILLAKVKGYKERTSGCGSSRREGSPIPCVELYNKYENEEINVGQEMIKEGYAEPEETPSSTASSTLSLSTRSRHYDEIGISPSPVSISLQPTLSPETSANTSHKSDSTIETPNASFMSLETSSTPCRASSPSVEEIDLITPQKPARPVEIEEIDLVTPAKDGTKRFIEREIKYVNDSDCYRNGAGNQSGKPRIRMQIDKFSRIAPAGYESDLSDASDELTLG</sequence>
<dbReference type="PROSITE" id="PS50084">
    <property type="entry name" value="KH_TYPE_1"/>
    <property type="match status" value="2"/>
</dbReference>
<dbReference type="AlphaFoldDB" id="A0AAW0ZUA8"/>
<dbReference type="GO" id="GO:0003723">
    <property type="term" value="F:RNA binding"/>
    <property type="evidence" value="ECO:0007669"/>
    <property type="project" value="UniProtKB-UniRule"/>
</dbReference>
<dbReference type="SMART" id="SM00333">
    <property type="entry name" value="TUDOR"/>
    <property type="match status" value="1"/>
</dbReference>
<dbReference type="Gene3D" id="2.40.50.90">
    <property type="match status" value="1"/>
</dbReference>
<name>A0AAW0ZUA8_9HYME</name>
<dbReference type="InterPro" id="IPR002999">
    <property type="entry name" value="Tudor"/>
</dbReference>
<feature type="compositionally biased region" description="Polar residues" evidence="2">
    <location>
        <begin position="470"/>
        <end position="500"/>
    </location>
</feature>
<keyword evidence="1" id="KW-0694">RNA-binding</keyword>
<dbReference type="InterPro" id="IPR004087">
    <property type="entry name" value="KH_dom"/>
</dbReference>
<dbReference type="GO" id="GO:0005739">
    <property type="term" value="C:mitochondrion"/>
    <property type="evidence" value="ECO:0007669"/>
    <property type="project" value="UniProtKB-ARBA"/>
</dbReference>
<dbReference type="PANTHER" id="PTHR22948">
    <property type="entry name" value="TUDOR DOMAIN CONTAINING PROTEIN"/>
    <property type="match status" value="1"/>
</dbReference>
<evidence type="ECO:0000313" key="4">
    <source>
        <dbReference type="EMBL" id="KAK9300764.1"/>
    </source>
</evidence>
<dbReference type="InterPro" id="IPR035437">
    <property type="entry name" value="SNase_OB-fold_sf"/>
</dbReference>
<feature type="region of interest" description="Disordered" evidence="2">
    <location>
        <begin position="466"/>
        <end position="500"/>
    </location>
</feature>
<proteinExistence type="predicted"/>
<keyword evidence="5" id="KW-1185">Reference proteome</keyword>
<accession>A0AAW0ZUA8</accession>
<evidence type="ECO:0000256" key="2">
    <source>
        <dbReference type="SAM" id="MobiDB-lite"/>
    </source>
</evidence>
<dbReference type="PANTHER" id="PTHR22948:SF29">
    <property type="entry name" value="FI02030P-RELATED"/>
    <property type="match status" value="1"/>
</dbReference>
<dbReference type="EMBL" id="JAWNGG020000121">
    <property type="protein sequence ID" value="KAK9300764.1"/>
    <property type="molecule type" value="Genomic_DNA"/>
</dbReference>
<dbReference type="Pfam" id="PF00013">
    <property type="entry name" value="KH_1"/>
    <property type="match status" value="2"/>
</dbReference>
<dbReference type="InterPro" id="IPR036612">
    <property type="entry name" value="KH_dom_type_1_sf"/>
</dbReference>
<dbReference type="Gene3D" id="3.30.1370.10">
    <property type="entry name" value="K Homology domain, type 1"/>
    <property type="match status" value="2"/>
</dbReference>
<dbReference type="GO" id="GO:0043186">
    <property type="term" value="C:P granule"/>
    <property type="evidence" value="ECO:0007669"/>
    <property type="project" value="TreeGrafter"/>
</dbReference>
<dbReference type="Proteomes" id="UP001432146">
    <property type="component" value="Unassembled WGS sequence"/>
</dbReference>
<dbReference type="Pfam" id="PF00567">
    <property type="entry name" value="TUDOR"/>
    <property type="match status" value="1"/>
</dbReference>
<dbReference type="InterPro" id="IPR050621">
    <property type="entry name" value="Tudor_domain_containing"/>
</dbReference>
<evidence type="ECO:0000313" key="5">
    <source>
        <dbReference type="Proteomes" id="UP001432146"/>
    </source>
</evidence>
<feature type="domain" description="Tudor" evidence="3">
    <location>
        <begin position="291"/>
        <end position="350"/>
    </location>
</feature>
<dbReference type="PROSITE" id="PS50304">
    <property type="entry name" value="TUDOR"/>
    <property type="match status" value="1"/>
</dbReference>
<dbReference type="FunFam" id="2.30.30.140:FF:000018">
    <property type="entry name" value="Serine/threonine-protein kinase 31"/>
    <property type="match status" value="1"/>
</dbReference>
<dbReference type="GO" id="GO:0034587">
    <property type="term" value="P:piRNA processing"/>
    <property type="evidence" value="ECO:0007669"/>
    <property type="project" value="TreeGrafter"/>
</dbReference>
<reference evidence="4 5" key="1">
    <citation type="submission" date="2024-05" db="EMBL/GenBank/DDBJ databases">
        <title>The nuclear and mitochondrial genome assemblies of Tetragonisca angustula (Apidae: Meliponini), a tiny yet remarkable pollinator in the Neotropics.</title>
        <authorList>
            <person name="Ferrari R."/>
            <person name="Ricardo P.C."/>
            <person name="Dias F.C."/>
            <person name="Araujo N.S."/>
            <person name="Soares D.O."/>
            <person name="Zhou Q.-S."/>
            <person name="Zhu C.-D."/>
            <person name="Coutinho L."/>
            <person name="Airas M.C."/>
            <person name="Batista T.M."/>
        </authorList>
    </citation>
    <scope>NUCLEOTIDE SEQUENCE [LARGE SCALE GENOMIC DNA]</scope>
    <source>
        <strain evidence="4">ASF017062</strain>
        <tissue evidence="4">Abdomen</tissue>
    </source>
</reference>
<protein>
    <recommendedName>
        <fullName evidence="3">Tudor domain-containing protein</fullName>
    </recommendedName>
</protein>
<dbReference type="SMART" id="SM00322">
    <property type="entry name" value="KH"/>
    <property type="match status" value="2"/>
</dbReference>
<dbReference type="GO" id="GO:0030719">
    <property type="term" value="P:P granule organization"/>
    <property type="evidence" value="ECO:0007669"/>
    <property type="project" value="TreeGrafter"/>
</dbReference>
<comment type="caution">
    <text evidence="4">The sequence shown here is derived from an EMBL/GenBank/DDBJ whole genome shotgun (WGS) entry which is preliminary data.</text>
</comment>
<evidence type="ECO:0000259" key="3">
    <source>
        <dbReference type="PROSITE" id="PS50304"/>
    </source>
</evidence>
<gene>
    <name evidence="4" type="ORF">QLX08_006631</name>
</gene>
<dbReference type="SUPFAM" id="SSF54791">
    <property type="entry name" value="Eukaryotic type KH-domain (KH-domain type I)"/>
    <property type="match status" value="2"/>
</dbReference>
<dbReference type="SUPFAM" id="SSF63748">
    <property type="entry name" value="Tudor/PWWP/MBT"/>
    <property type="match status" value="1"/>
</dbReference>
<dbReference type="InterPro" id="IPR004088">
    <property type="entry name" value="KH_dom_type_1"/>
</dbReference>
<dbReference type="Gene3D" id="2.30.30.140">
    <property type="match status" value="1"/>
</dbReference>
<evidence type="ECO:0000256" key="1">
    <source>
        <dbReference type="PROSITE-ProRule" id="PRU00117"/>
    </source>
</evidence>
<dbReference type="GO" id="GO:0007283">
    <property type="term" value="P:spermatogenesis"/>
    <property type="evidence" value="ECO:0007669"/>
    <property type="project" value="TreeGrafter"/>
</dbReference>